<protein>
    <submittedName>
        <fullName evidence="1">Uncharacterized protein</fullName>
    </submittedName>
</protein>
<organism evidence="1 2">
    <name type="scientific">Lipomyces orientalis</name>
    <dbReference type="NCBI Taxonomy" id="1233043"/>
    <lineage>
        <taxon>Eukaryota</taxon>
        <taxon>Fungi</taxon>
        <taxon>Dikarya</taxon>
        <taxon>Ascomycota</taxon>
        <taxon>Saccharomycotina</taxon>
        <taxon>Lipomycetes</taxon>
        <taxon>Lipomycetales</taxon>
        <taxon>Lipomycetaceae</taxon>
        <taxon>Lipomyces</taxon>
    </lineage>
</organism>
<accession>A0ACC3THB5</accession>
<keyword evidence="2" id="KW-1185">Reference proteome</keyword>
<gene>
    <name evidence="1" type="ORF">V1517DRAFT_329791</name>
</gene>
<evidence type="ECO:0000313" key="1">
    <source>
        <dbReference type="EMBL" id="KAK9320272.1"/>
    </source>
</evidence>
<comment type="caution">
    <text evidence="1">The sequence shown here is derived from an EMBL/GenBank/DDBJ whole genome shotgun (WGS) entry which is preliminary data.</text>
</comment>
<dbReference type="EMBL" id="MU970136">
    <property type="protein sequence ID" value="KAK9320272.1"/>
    <property type="molecule type" value="Genomic_DNA"/>
</dbReference>
<name>A0ACC3THB5_9ASCO</name>
<reference evidence="2" key="1">
    <citation type="journal article" date="2024" name="Front. Bioeng. Biotechnol.">
        <title>Genome-scale model development and genomic sequencing of the oleaginous clade Lipomyces.</title>
        <authorList>
            <person name="Czajka J.J."/>
            <person name="Han Y."/>
            <person name="Kim J."/>
            <person name="Mondo S.J."/>
            <person name="Hofstad B.A."/>
            <person name="Robles A."/>
            <person name="Haridas S."/>
            <person name="Riley R."/>
            <person name="LaButti K."/>
            <person name="Pangilinan J."/>
            <person name="Andreopoulos W."/>
            <person name="Lipzen A."/>
            <person name="Yan J."/>
            <person name="Wang M."/>
            <person name="Ng V."/>
            <person name="Grigoriev I.V."/>
            <person name="Spatafora J.W."/>
            <person name="Magnuson J.K."/>
            <person name="Baker S.E."/>
            <person name="Pomraning K.R."/>
        </authorList>
    </citation>
    <scope>NUCLEOTIDE SEQUENCE [LARGE SCALE GENOMIC DNA]</scope>
    <source>
        <strain evidence="2">CBS 10300</strain>
    </source>
</reference>
<proteinExistence type="predicted"/>
<evidence type="ECO:0000313" key="2">
    <source>
        <dbReference type="Proteomes" id="UP001489719"/>
    </source>
</evidence>
<dbReference type="Proteomes" id="UP001489719">
    <property type="component" value="Unassembled WGS sequence"/>
</dbReference>
<sequence length="244" mass="27224">MKAKGKTPTPSTRSTSSRKQGDFERKLLERDGNFAVVGRMMEASAFVPGMQRPLYGSSRLIAAHVIPFSASSRPRLRHLLSIFAGQRQEDMETLLTGESINDTSNGILLDALSHEAFDLYLFGLECHDKHFRIRRLVDEGLLSDQIFRHSDGEEVFFGQGPQHHPLPSALFCNIHLAIGRVLHEGGVAGMIDVVLQDEDELNHGNMDGEDSVRVGASYLERELRGLQRTDDSGIHLQDKHGLRK</sequence>